<evidence type="ECO:0000256" key="1">
    <source>
        <dbReference type="ARBA" id="ARBA00022448"/>
    </source>
</evidence>
<keyword evidence="12" id="KW-1185">Reference proteome</keyword>
<protein>
    <submittedName>
        <fullName evidence="11">Doubled CXXCH domain-containing protein</fullName>
    </submittedName>
</protein>
<evidence type="ECO:0000256" key="8">
    <source>
        <dbReference type="SAM" id="SignalP"/>
    </source>
</evidence>
<keyword evidence="1" id="KW-0813">Transport</keyword>
<feature type="chain" id="PRO_5013346291" evidence="8">
    <location>
        <begin position="25"/>
        <end position="834"/>
    </location>
</feature>
<dbReference type="EMBL" id="BDGJ01000035">
    <property type="protein sequence ID" value="GAW91829.1"/>
    <property type="molecule type" value="Genomic_DNA"/>
</dbReference>
<dbReference type="AlphaFoldDB" id="A0A1Z5HQM7"/>
<evidence type="ECO:0000313" key="11">
    <source>
        <dbReference type="EMBL" id="GAW91829.1"/>
    </source>
</evidence>
<dbReference type="InterPro" id="IPR036280">
    <property type="entry name" value="Multihaem_cyt_sf"/>
</dbReference>
<dbReference type="Proteomes" id="UP000197032">
    <property type="component" value="Unassembled WGS sequence"/>
</dbReference>
<keyword evidence="6" id="KW-0408">Iron</keyword>
<dbReference type="InterPro" id="IPR023155">
    <property type="entry name" value="Cyt_c-552/4"/>
</dbReference>
<comment type="caution">
    <text evidence="11">The sequence shown here is derived from an EMBL/GenBank/DDBJ whole genome shotgun (WGS) entry which is preliminary data.</text>
</comment>
<keyword evidence="4 8" id="KW-0732">Signal</keyword>
<feature type="domain" description="Cytochrome c-552/4" evidence="10">
    <location>
        <begin position="623"/>
        <end position="668"/>
    </location>
</feature>
<gene>
    <name evidence="11" type="ORF">KKC1_09890</name>
</gene>
<evidence type="ECO:0000259" key="9">
    <source>
        <dbReference type="Pfam" id="PF09699"/>
    </source>
</evidence>
<dbReference type="OrthoDB" id="1717569at2"/>
<dbReference type="PANTHER" id="PTHR35038">
    <property type="entry name" value="DISSIMILATORY SULFITE REDUCTASE SIRA"/>
    <property type="match status" value="1"/>
</dbReference>
<feature type="region of interest" description="Disordered" evidence="7">
    <location>
        <begin position="812"/>
        <end position="834"/>
    </location>
</feature>
<evidence type="ECO:0000256" key="5">
    <source>
        <dbReference type="ARBA" id="ARBA00022982"/>
    </source>
</evidence>
<name>A0A1Z5HQM7_9FIRM</name>
<dbReference type="SUPFAM" id="SSF48695">
    <property type="entry name" value="Multiheme cytochromes"/>
    <property type="match status" value="3"/>
</dbReference>
<keyword evidence="5" id="KW-0249">Electron transport</keyword>
<dbReference type="Pfam" id="PF09699">
    <property type="entry name" value="Paired_CXXCH_1"/>
    <property type="match status" value="2"/>
</dbReference>
<dbReference type="InterPro" id="IPR038266">
    <property type="entry name" value="NapC/NirT_cytc_sf"/>
</dbReference>
<organism evidence="11 12">
    <name type="scientific">Calderihabitans maritimus</name>
    <dbReference type="NCBI Taxonomy" id="1246530"/>
    <lineage>
        <taxon>Bacteria</taxon>
        <taxon>Bacillati</taxon>
        <taxon>Bacillota</taxon>
        <taxon>Clostridia</taxon>
        <taxon>Neomoorellales</taxon>
        <taxon>Calderihabitantaceae</taxon>
        <taxon>Calderihabitans</taxon>
    </lineage>
</organism>
<sequence>MKKIALVTLLVLGLTCLFAGAAWAEQAKLHNVDESGSVVGGYEFYFLPTTVEQVYDEGHLSRLQSDSKFNADGYTYYPYEIYLPNEGKPEDYRIHSNYTKDTDACASCHATHTAVGPGLLQWTNVYKTCMACHDGTVTTTYNVQEGVIGTSSTPTFGGMFGGEINGTYEDLSNHNVTGAVNIAAAPGGSTVPVYADVDQMGTEEPASKNQPVQWGVQFGCESCHNPHGQGGNARILNPDPNGWATLNKMTEIATQTAEGTYVVYPADDSQMFWSPDTPYYMLRGYPYKIEVKVNGQAVEFTADSSKGYTEITLAQPTNDPVEVTFYPALRVTMDIDNYLQSDEIVKHKSGINAFCGACHTDYNTEKVWTRDGLHPGSDAMNGTYSQAYRHAVGVEYDYNESGPAFIGNGDTYQEFLKLEEGKITCLTCHLAHGTSKDYWTRTLGNAEYIGAENTWTDDEMDEIAGSSALKRMPNMGTCEACHEKAVANQGYAAAVTGGEVTTDPYVDRVKGIDDGQFSPEGAEFAGKEACAGCHADIVASFNETAHANMLTFTTAEERDEWVTKLGWNDDQKEYPVAGGSGSVTITKDDLVLNLNWNKDGVIGRGDDDRLYILAEAGEVFTEAEQYGCVKCHITPKDKFAGDYTWTEFKAAIDTGEMELGIQCEDCHGNGSKHVQTPSAKNILNPANFTMQQQSDNSSEVGCGRCHGGRHHQGEFWNNVSVDWNNNHEEDSWEGDVGTGPSPHYISGVVSCATCHDPHGSVDDYSRNDEKKEGVQLKMTVRALCNSCHENMLVDKADFDQYLPLKANGMPGHLFNGNGKPDQAPDPVHEHRVVE</sequence>
<evidence type="ECO:0000313" key="12">
    <source>
        <dbReference type="Proteomes" id="UP000197032"/>
    </source>
</evidence>
<feature type="domain" description="Doubled CXXCH motif" evidence="9">
    <location>
        <begin position="102"/>
        <end position="136"/>
    </location>
</feature>
<dbReference type="RefSeq" id="WP_088553303.1">
    <property type="nucleotide sequence ID" value="NZ_BDGJ01000035.1"/>
</dbReference>
<dbReference type="InterPro" id="IPR010177">
    <property type="entry name" value="Paired_CXXCH_1"/>
</dbReference>
<keyword evidence="3" id="KW-0479">Metal-binding</keyword>
<evidence type="ECO:0000256" key="7">
    <source>
        <dbReference type="SAM" id="MobiDB-lite"/>
    </source>
</evidence>
<evidence type="ECO:0000256" key="3">
    <source>
        <dbReference type="ARBA" id="ARBA00022723"/>
    </source>
</evidence>
<dbReference type="PANTHER" id="PTHR35038:SF8">
    <property type="entry name" value="C-TYPE POLYHEME CYTOCHROME OMCC"/>
    <property type="match status" value="1"/>
</dbReference>
<dbReference type="GO" id="GO:0046872">
    <property type="term" value="F:metal ion binding"/>
    <property type="evidence" value="ECO:0007669"/>
    <property type="project" value="UniProtKB-KW"/>
</dbReference>
<keyword evidence="2" id="KW-0349">Heme</keyword>
<evidence type="ECO:0000256" key="6">
    <source>
        <dbReference type="ARBA" id="ARBA00023004"/>
    </source>
</evidence>
<evidence type="ECO:0000256" key="2">
    <source>
        <dbReference type="ARBA" id="ARBA00022617"/>
    </source>
</evidence>
<feature type="domain" description="Doubled CXXCH motif" evidence="9">
    <location>
        <begin position="750"/>
        <end position="791"/>
    </location>
</feature>
<dbReference type="Gene3D" id="1.10.3820.10">
    <property type="entry name" value="Di-heme elbow motif domain"/>
    <property type="match status" value="1"/>
</dbReference>
<reference evidence="12" key="1">
    <citation type="journal article" date="2017" name="Appl. Environ. Microbiol.">
        <title>Genomic analysis of Calderihabitans maritimus KKC1, a thermophilic hydrogenogenic carboxydotrophic bacterium isolated from marine sediment.</title>
        <authorList>
            <person name="Omae K."/>
            <person name="Yoneda Y."/>
            <person name="Fukuyama Y."/>
            <person name="Yoshida T."/>
            <person name="Sako Y."/>
        </authorList>
    </citation>
    <scope>NUCLEOTIDE SEQUENCE [LARGE SCALE GENOMIC DNA]</scope>
    <source>
        <strain evidence="12">KKC1</strain>
    </source>
</reference>
<evidence type="ECO:0000256" key="4">
    <source>
        <dbReference type="ARBA" id="ARBA00022729"/>
    </source>
</evidence>
<evidence type="ECO:0000259" key="10">
    <source>
        <dbReference type="Pfam" id="PF13435"/>
    </source>
</evidence>
<accession>A0A1Z5HQM7</accession>
<proteinExistence type="predicted"/>
<dbReference type="InterPro" id="IPR051829">
    <property type="entry name" value="Multiheme_Cytochr_ET"/>
</dbReference>
<dbReference type="Gene3D" id="1.10.1130.10">
    <property type="entry name" value="Flavocytochrome C3, Chain A"/>
    <property type="match status" value="1"/>
</dbReference>
<feature type="signal peptide" evidence="8">
    <location>
        <begin position="1"/>
        <end position="24"/>
    </location>
</feature>
<dbReference type="Pfam" id="PF13435">
    <property type="entry name" value="Cytochrome_C554"/>
    <property type="match status" value="1"/>
</dbReference>